<reference evidence="2 3" key="1">
    <citation type="journal article" date="2018" name="Front. Plant Sci.">
        <title>Red Clover (Trifolium pratense) and Zigzag Clover (T. medium) - A Picture of Genomic Similarities and Differences.</title>
        <authorList>
            <person name="Dluhosova J."/>
            <person name="Istvanek J."/>
            <person name="Nedelnik J."/>
            <person name="Repkova J."/>
        </authorList>
    </citation>
    <scope>NUCLEOTIDE SEQUENCE [LARGE SCALE GENOMIC DNA]</scope>
    <source>
        <strain evidence="3">cv. 10/8</strain>
        <tissue evidence="2">Leaf</tissue>
    </source>
</reference>
<name>A0A392QUB3_9FABA</name>
<evidence type="ECO:0000313" key="2">
    <source>
        <dbReference type="EMBL" id="MCI26835.1"/>
    </source>
</evidence>
<accession>A0A392QUB3</accession>
<sequence length="37" mass="3830">EDFVLPLTDLSVGAPAGTQSPPIHRNGRGAPPARSTF</sequence>
<dbReference type="EMBL" id="LXQA010155591">
    <property type="protein sequence ID" value="MCI26835.1"/>
    <property type="molecule type" value="Genomic_DNA"/>
</dbReference>
<organism evidence="2 3">
    <name type="scientific">Trifolium medium</name>
    <dbReference type="NCBI Taxonomy" id="97028"/>
    <lineage>
        <taxon>Eukaryota</taxon>
        <taxon>Viridiplantae</taxon>
        <taxon>Streptophyta</taxon>
        <taxon>Embryophyta</taxon>
        <taxon>Tracheophyta</taxon>
        <taxon>Spermatophyta</taxon>
        <taxon>Magnoliopsida</taxon>
        <taxon>eudicotyledons</taxon>
        <taxon>Gunneridae</taxon>
        <taxon>Pentapetalae</taxon>
        <taxon>rosids</taxon>
        <taxon>fabids</taxon>
        <taxon>Fabales</taxon>
        <taxon>Fabaceae</taxon>
        <taxon>Papilionoideae</taxon>
        <taxon>50 kb inversion clade</taxon>
        <taxon>NPAAA clade</taxon>
        <taxon>Hologalegina</taxon>
        <taxon>IRL clade</taxon>
        <taxon>Trifolieae</taxon>
        <taxon>Trifolium</taxon>
    </lineage>
</organism>
<dbReference type="Proteomes" id="UP000265520">
    <property type="component" value="Unassembled WGS sequence"/>
</dbReference>
<evidence type="ECO:0000256" key="1">
    <source>
        <dbReference type="SAM" id="MobiDB-lite"/>
    </source>
</evidence>
<comment type="caution">
    <text evidence="2">The sequence shown here is derived from an EMBL/GenBank/DDBJ whole genome shotgun (WGS) entry which is preliminary data.</text>
</comment>
<feature type="region of interest" description="Disordered" evidence="1">
    <location>
        <begin position="1"/>
        <end position="37"/>
    </location>
</feature>
<proteinExistence type="predicted"/>
<feature type="non-terminal residue" evidence="2">
    <location>
        <position position="1"/>
    </location>
</feature>
<dbReference type="AlphaFoldDB" id="A0A392QUB3"/>
<keyword evidence="3" id="KW-1185">Reference proteome</keyword>
<protein>
    <submittedName>
        <fullName evidence="2">Uncharacterized protein</fullName>
    </submittedName>
</protein>
<evidence type="ECO:0000313" key="3">
    <source>
        <dbReference type="Proteomes" id="UP000265520"/>
    </source>
</evidence>